<keyword evidence="6 8" id="KW-0472">Membrane</keyword>
<dbReference type="GO" id="GO:0005516">
    <property type="term" value="F:calmodulin binding"/>
    <property type="evidence" value="ECO:0007669"/>
    <property type="project" value="UniProtKB-KW"/>
</dbReference>
<comment type="subcellular location">
    <subcellularLocation>
        <location evidence="6">Cell membrane</location>
        <topology evidence="6">Lipid-anchor</topology>
        <orientation evidence="6">Cytoplasmic side</orientation>
    </subcellularLocation>
</comment>
<keyword evidence="8" id="KW-0812">Transmembrane</keyword>
<dbReference type="GeneID" id="111135153"/>
<dbReference type="GO" id="GO:0005977">
    <property type="term" value="P:glycogen metabolic process"/>
    <property type="evidence" value="ECO:0007669"/>
    <property type="project" value="UniProtKB-UniPathway"/>
</dbReference>
<evidence type="ECO:0000256" key="6">
    <source>
        <dbReference type="RuleBase" id="RU364123"/>
    </source>
</evidence>
<evidence type="ECO:0000256" key="8">
    <source>
        <dbReference type="SAM" id="Phobius"/>
    </source>
</evidence>
<keyword evidence="11" id="KW-1185">Reference proteome</keyword>
<evidence type="ECO:0000313" key="11">
    <source>
        <dbReference type="Proteomes" id="UP000694844"/>
    </source>
</evidence>
<evidence type="ECO:0000256" key="7">
    <source>
        <dbReference type="SAM" id="MobiDB-lite"/>
    </source>
</evidence>
<keyword evidence="6" id="KW-0449">Lipoprotein</keyword>
<keyword evidence="3 6" id="KW-0321">Glycogen metabolism</keyword>
<evidence type="ECO:0000256" key="4">
    <source>
        <dbReference type="ARBA" id="ARBA00022860"/>
    </source>
</evidence>
<dbReference type="RefSeq" id="XP_022340647.1">
    <property type="nucleotide sequence ID" value="XM_022484939.1"/>
</dbReference>
<dbReference type="GO" id="GO:0005886">
    <property type="term" value="C:plasma membrane"/>
    <property type="evidence" value="ECO:0007669"/>
    <property type="project" value="UniProtKB-SubCell"/>
</dbReference>
<evidence type="ECO:0000256" key="3">
    <source>
        <dbReference type="ARBA" id="ARBA00022600"/>
    </source>
</evidence>
<proteinExistence type="inferred from homology"/>
<evidence type="ECO:0000256" key="5">
    <source>
        <dbReference type="ARBA" id="ARBA00023277"/>
    </source>
</evidence>
<dbReference type="InterPro" id="IPR011613">
    <property type="entry name" value="GH15-like"/>
</dbReference>
<dbReference type="AlphaFoldDB" id="A0A8B8EJ16"/>
<keyword evidence="8" id="KW-1133">Transmembrane helix</keyword>
<keyword evidence="4 6" id="KW-0112">Calmodulin-binding</keyword>
<keyword evidence="5 6" id="KW-0119">Carbohydrate metabolism</keyword>
<dbReference type="PANTHER" id="PTHR10749:SF8">
    <property type="entry name" value="PHOSPHORYLASE B KINASE REGULATORY SUBUNIT BETA"/>
    <property type="match status" value="1"/>
</dbReference>
<dbReference type="InterPro" id="IPR008734">
    <property type="entry name" value="PHK_A/B_su"/>
</dbReference>
<dbReference type="GO" id="GO:0005964">
    <property type="term" value="C:phosphorylase kinase complex"/>
    <property type="evidence" value="ECO:0007669"/>
    <property type="project" value="TreeGrafter"/>
</dbReference>
<evidence type="ECO:0000256" key="2">
    <source>
        <dbReference type="ARBA" id="ARBA00007128"/>
    </source>
</evidence>
<feature type="domain" description="GH15-like" evidence="9">
    <location>
        <begin position="64"/>
        <end position="892"/>
    </location>
</feature>
<dbReference type="SUPFAM" id="SSF48208">
    <property type="entry name" value="Six-hairpin glycosidases"/>
    <property type="match status" value="1"/>
</dbReference>
<evidence type="ECO:0000259" key="9">
    <source>
        <dbReference type="Pfam" id="PF00723"/>
    </source>
</evidence>
<comment type="pathway">
    <text evidence="1 6">Glycan biosynthesis; glycogen metabolism.</text>
</comment>
<evidence type="ECO:0000256" key="1">
    <source>
        <dbReference type="ARBA" id="ARBA00005131"/>
    </source>
</evidence>
<sequence length="1107" mass="126564">MSDQSPRRRNSSSSASGTSSGRRGSIFRSSQVLCRLDSRNYALGLDIPEKSPQLVQQEELVKNLNTYYIQLKKQILQHQSPTLGLFPDIGNEDNPTHIAHVRASIYSAVAVWALSQAYRKVDDDQGRTHELAQSAVKCMRGILFCWIRQTDKVEDFKANQRAEFALHSAFHMETGDPVYRDDEYGHLQINVIGLYLIFLVQMISSGLQIIFTTDEVNFVQNLVFYVERAYRTPDYGTWERGSKYNNGSTEIHASSIGLAKSSLESINGVNLFGEQGTSSSVIYVDIDAHNRNRTIFESILPRESNSKNTDAALLSTIGWPAFALHEEDIKERTISKVLRKLRGKYGIKRYLRDGYRTVLEDNKRRYYKPAEIKLFDGIECEWPVFFILLLIDRIFQHDKEGVEYYSKLISPLLYNSDDGKMVPKYYYVPKENIEEEKRVPGSMTRYPSAEGTTDGTYMLGQSVYFISQLLVNGLLNVNDLDPIRRHLPASERPKVNMRYSSFQITPPDLVTQVILIAESARLQQLLATYGIQTQTPHQIEPIQIWSPKELSKAYEYLGVNRKLGLTGRPKRPFGVLSTSKIYRVCGSTVLCYPLVFEVSDFYLAQDVPIMLDDLKNDLAFLSKCWKLSGRPTFCMIIRESNVRGPNFEEFLNLLAQFKRGDVDGIRVRLGKLQSLITSGCVEHLDFLDKIGDPSDIFVPFEEKTVGSSFKSLTEIPKLPELNDVALRYNEQDLIPKANWDLIHMLKSTDGIYSQSQILKVLFQREGANYWIEGQSIVQKMERLIHQAGLYKEWSVVRLQSALLHKTVDSLAPSVTTILVRGKQVTVGVYGHEEEVLDKPVSPGYLQDLIFRICLPYNIQEAVLQQELILGIGKLIATSPELFEGILKIRIGWFVRAMRFELEQDDEGFELHDLSPNDVKTLLIAVLVRNVYEADCRTSLQKRQLDGALNRVPKDFYDRVWSILEKTPYGIKVAGYLLPQQPTLSDMTMYELNFSLLVEQMLSKIVDPAYRQIMVETFMVVSTMLDRNPEATFDQAVNMDRIIMEAFEEFQRDLSKSEGHEKQDEMTKFYNTPPYVKHGTSRYLTKAVINNLLDGEMRFVSDDMCSLS</sequence>
<feature type="domain" description="Phosphorylase b kinase regulatory subunit alpha/beta C-terminal" evidence="10">
    <location>
        <begin position="938"/>
        <end position="1075"/>
    </location>
</feature>
<dbReference type="PANTHER" id="PTHR10749">
    <property type="entry name" value="PHOSPHORYLASE B KINASE REGULATORY SUBUNIT"/>
    <property type="match status" value="1"/>
</dbReference>
<evidence type="ECO:0000259" key="10">
    <source>
        <dbReference type="Pfam" id="PF19292"/>
    </source>
</evidence>
<dbReference type="Proteomes" id="UP000694844">
    <property type="component" value="Chromosome 5"/>
</dbReference>
<feature type="transmembrane region" description="Helical" evidence="8">
    <location>
        <begin position="189"/>
        <end position="211"/>
    </location>
</feature>
<keyword evidence="6" id="KW-0636">Prenylation</keyword>
<comment type="similarity">
    <text evidence="2 6">Belongs to the phosphorylase b kinase regulatory chain family.</text>
</comment>
<organism evidence="11 12">
    <name type="scientific">Crassostrea virginica</name>
    <name type="common">Eastern oyster</name>
    <dbReference type="NCBI Taxonomy" id="6565"/>
    <lineage>
        <taxon>Eukaryota</taxon>
        <taxon>Metazoa</taxon>
        <taxon>Spiralia</taxon>
        <taxon>Lophotrochozoa</taxon>
        <taxon>Mollusca</taxon>
        <taxon>Bivalvia</taxon>
        <taxon>Autobranchia</taxon>
        <taxon>Pteriomorphia</taxon>
        <taxon>Ostreida</taxon>
        <taxon>Ostreoidea</taxon>
        <taxon>Ostreidae</taxon>
        <taxon>Crassostrea</taxon>
    </lineage>
</organism>
<dbReference type="Pfam" id="PF00723">
    <property type="entry name" value="Glyco_hydro_15"/>
    <property type="match status" value="1"/>
</dbReference>
<name>A0A8B8EJ16_CRAVI</name>
<evidence type="ECO:0000313" key="12">
    <source>
        <dbReference type="RefSeq" id="XP_022340647.1"/>
    </source>
</evidence>
<feature type="compositionally biased region" description="Low complexity" evidence="7">
    <location>
        <begin position="11"/>
        <end position="24"/>
    </location>
</feature>
<keyword evidence="6" id="KW-1003">Cell membrane</keyword>
<reference evidence="12" key="1">
    <citation type="submission" date="2025-08" db="UniProtKB">
        <authorList>
            <consortium name="RefSeq"/>
        </authorList>
    </citation>
    <scope>IDENTIFICATION</scope>
    <source>
        <tissue evidence="12">Whole sample</tissue>
    </source>
</reference>
<comment type="function">
    <text evidence="6">Phosphorylase b kinase catalyzes the phosphorylation of serine in certain substrates, including troponin I.</text>
</comment>
<feature type="region of interest" description="Disordered" evidence="7">
    <location>
        <begin position="1"/>
        <end position="24"/>
    </location>
</feature>
<dbReference type="Pfam" id="PF19292">
    <property type="entry name" value="KPBB_C"/>
    <property type="match status" value="1"/>
</dbReference>
<dbReference type="InterPro" id="IPR045583">
    <property type="entry name" value="KPBA/B_C"/>
</dbReference>
<accession>A0A8B8EJ16</accession>
<dbReference type="InterPro" id="IPR008928">
    <property type="entry name" value="6-hairpin_glycosidase_sf"/>
</dbReference>
<gene>
    <name evidence="12" type="primary">LOC111135153</name>
</gene>
<protein>
    <recommendedName>
        <fullName evidence="6">Phosphorylase b kinase regulatory subunit</fullName>
    </recommendedName>
</protein>
<dbReference type="UniPathway" id="UPA00163"/>
<dbReference type="OrthoDB" id="5971574at2759"/>